<gene>
    <name evidence="3" type="ORF">EXH44_02405</name>
</gene>
<comment type="similarity">
    <text evidence="1 2">Belongs to the BolA/IbaG family.</text>
</comment>
<evidence type="ECO:0000256" key="2">
    <source>
        <dbReference type="RuleBase" id="RU003860"/>
    </source>
</evidence>
<dbReference type="Pfam" id="PF01722">
    <property type="entry name" value="BolA"/>
    <property type="match status" value="1"/>
</dbReference>
<sequence length="103" mass="11527">MSVEQIIVTKLQAQFAPEALYIENESHRHSSGRGAESHFKVTMVTDFFKGKRAVARHQAVYACLAEELQNGVHALALHLYTPEEWADRDEQIPASTNCLGHGH</sequence>
<dbReference type="PANTHER" id="PTHR46229">
    <property type="entry name" value="BOLA TRANSCRIPTION REGULATOR"/>
    <property type="match status" value="1"/>
</dbReference>
<dbReference type="Gene3D" id="3.30.300.90">
    <property type="entry name" value="BolA-like"/>
    <property type="match status" value="1"/>
</dbReference>
<dbReference type="RefSeq" id="WP_162856113.1">
    <property type="nucleotide sequence ID" value="NZ_CP038145.1"/>
</dbReference>
<dbReference type="KEGG" id="aio:EXH44_02405"/>
<dbReference type="InterPro" id="IPR050961">
    <property type="entry name" value="BolA/IbaG_stress_morph_reg"/>
</dbReference>
<accession>A0A4P7CGM0</accession>
<dbReference type="AlphaFoldDB" id="A0A4P7CGM0"/>
<evidence type="ECO:0000313" key="3">
    <source>
        <dbReference type="EMBL" id="QBQ63165.1"/>
    </source>
</evidence>
<dbReference type="InterPro" id="IPR036065">
    <property type="entry name" value="BolA-like_sf"/>
</dbReference>
<dbReference type="SUPFAM" id="SSF82657">
    <property type="entry name" value="BolA-like"/>
    <property type="match status" value="1"/>
</dbReference>
<reference evidence="3 4" key="1">
    <citation type="submission" date="2019-03" db="EMBL/GenBank/DDBJ databases">
        <authorList>
            <person name="Che Y."/>
            <person name="Zhou L."/>
        </authorList>
    </citation>
    <scope>NUCLEOTIDE SEQUENCE [LARGE SCALE GENOMIC DNA]</scope>
    <source>
        <strain evidence="3 4">AIFJ1607</strain>
    </source>
</reference>
<proteinExistence type="inferred from homology"/>
<dbReference type="Proteomes" id="UP000294444">
    <property type="component" value="Chromosome"/>
</dbReference>
<evidence type="ECO:0000313" key="4">
    <source>
        <dbReference type="Proteomes" id="UP000294444"/>
    </source>
</evidence>
<dbReference type="EMBL" id="CP038145">
    <property type="protein sequence ID" value="QBQ63165.1"/>
    <property type="molecule type" value="Genomic_DNA"/>
</dbReference>
<organism evidence="3 4">
    <name type="scientific">Actinobacillus indolicus</name>
    <dbReference type="NCBI Taxonomy" id="51049"/>
    <lineage>
        <taxon>Bacteria</taxon>
        <taxon>Pseudomonadati</taxon>
        <taxon>Pseudomonadota</taxon>
        <taxon>Gammaproteobacteria</taxon>
        <taxon>Pasteurellales</taxon>
        <taxon>Pasteurellaceae</taxon>
        <taxon>Actinobacillus</taxon>
    </lineage>
</organism>
<dbReference type="InterPro" id="IPR002634">
    <property type="entry name" value="BolA"/>
</dbReference>
<dbReference type="GO" id="GO:0005829">
    <property type="term" value="C:cytosol"/>
    <property type="evidence" value="ECO:0007669"/>
    <property type="project" value="TreeGrafter"/>
</dbReference>
<dbReference type="PIRSF" id="PIRSF003113">
    <property type="entry name" value="BolA"/>
    <property type="match status" value="1"/>
</dbReference>
<protein>
    <submittedName>
        <fullName evidence="3">BolA/IbaG family iron-sulfur metabolism protein</fullName>
    </submittedName>
</protein>
<keyword evidence="4" id="KW-1185">Reference proteome</keyword>
<evidence type="ECO:0000256" key="1">
    <source>
        <dbReference type="ARBA" id="ARBA00005578"/>
    </source>
</evidence>
<name>A0A4P7CGM0_9PAST</name>
<dbReference type="GO" id="GO:0006351">
    <property type="term" value="P:DNA-templated transcription"/>
    <property type="evidence" value="ECO:0007669"/>
    <property type="project" value="TreeGrafter"/>
</dbReference>
<dbReference type="PANTHER" id="PTHR46229:SF2">
    <property type="entry name" value="BOLA-LIKE PROTEIN 1"/>
    <property type="match status" value="1"/>
</dbReference>